<evidence type="ECO:0000313" key="2">
    <source>
        <dbReference type="Proteomes" id="UP000010474"/>
    </source>
</evidence>
<dbReference type="KEGG" id="acy:Anacy_5921"/>
<protein>
    <submittedName>
        <fullName evidence="1">Uncharacterized protein</fullName>
    </submittedName>
</protein>
<name>K9ZPS3_ANACC</name>
<dbReference type="HOGENOM" id="CLU_168922_0_0_3"/>
<dbReference type="PATRIC" id="fig|272123.3.peg.6427"/>
<dbReference type="Proteomes" id="UP000010474">
    <property type="component" value="Plasmid pANACY.02"/>
</dbReference>
<gene>
    <name evidence="1" type="ordered locus">Anacy_5921</name>
</gene>
<dbReference type="Pfam" id="PF18924">
    <property type="entry name" value="DUF5674"/>
    <property type="match status" value="1"/>
</dbReference>
<proteinExistence type="predicted"/>
<keyword evidence="1" id="KW-0614">Plasmid</keyword>
<evidence type="ECO:0000313" key="1">
    <source>
        <dbReference type="EMBL" id="AFZ61208.1"/>
    </source>
</evidence>
<dbReference type="EMBL" id="CP003661">
    <property type="protein sequence ID" value="AFZ61208.1"/>
    <property type="molecule type" value="Genomic_DNA"/>
</dbReference>
<accession>K9ZPS3</accession>
<keyword evidence="2" id="KW-1185">Reference proteome</keyword>
<sequence>MIKIIRSRATPEQIEQMLEELKFYIKVAVDLERRVLAGGGEMHFYCEQALLEDGSQQQDIWAASFMPESRKIIYESMVNLRPRQNRSMEILDAKIREQVASIIMEFLT</sequence>
<dbReference type="RefSeq" id="WP_015364360.1">
    <property type="nucleotide sequence ID" value="NC_020157.1"/>
</dbReference>
<geneLocation type="plasmid" evidence="1 2">
    <name>pANACY.02</name>
</geneLocation>
<dbReference type="OrthoDB" id="308382at2"/>
<reference evidence="2" key="1">
    <citation type="journal article" date="2013" name="Proc. Natl. Acad. Sci. U.S.A.">
        <title>Improving the coverage of the cyanobacterial phylum using diversity-driven genome sequencing.</title>
        <authorList>
            <person name="Shih P.M."/>
            <person name="Wu D."/>
            <person name="Latifi A."/>
            <person name="Axen S.D."/>
            <person name="Fewer D.P."/>
            <person name="Talla E."/>
            <person name="Calteau A."/>
            <person name="Cai F."/>
            <person name="Tandeau de Marsac N."/>
            <person name="Rippka R."/>
            <person name="Herdman M."/>
            <person name="Sivonen K."/>
            <person name="Coursin T."/>
            <person name="Laurent T."/>
            <person name="Goodwin L."/>
            <person name="Nolan M."/>
            <person name="Davenport K.W."/>
            <person name="Han C.S."/>
            <person name="Rubin E.M."/>
            <person name="Eisen J.A."/>
            <person name="Woyke T."/>
            <person name="Gugger M."/>
            <person name="Kerfeld C.A."/>
        </authorList>
    </citation>
    <scope>NUCLEOTIDE SEQUENCE [LARGE SCALE GENOMIC DNA]</scope>
    <source>
        <strain evidence="2">ATCC 27899 / PCC 7122</strain>
    </source>
</reference>
<dbReference type="InterPro" id="IPR043731">
    <property type="entry name" value="DUF5674"/>
</dbReference>
<organism evidence="1 2">
    <name type="scientific">Anabaena cylindrica (strain ATCC 27899 / PCC 7122)</name>
    <dbReference type="NCBI Taxonomy" id="272123"/>
    <lineage>
        <taxon>Bacteria</taxon>
        <taxon>Bacillati</taxon>
        <taxon>Cyanobacteriota</taxon>
        <taxon>Cyanophyceae</taxon>
        <taxon>Nostocales</taxon>
        <taxon>Nostocaceae</taxon>
        <taxon>Anabaena</taxon>
    </lineage>
</organism>
<dbReference type="AlphaFoldDB" id="K9ZPS3"/>